<name>A0ABX7PC59_9BACT</name>
<protein>
    <submittedName>
        <fullName evidence="1">Uncharacterized protein</fullName>
    </submittedName>
</protein>
<dbReference type="RefSeq" id="WP_206729539.1">
    <property type="nucleotide sequence ID" value="NZ_CP071090.1"/>
</dbReference>
<keyword evidence="2" id="KW-1185">Reference proteome</keyword>
<evidence type="ECO:0000313" key="1">
    <source>
        <dbReference type="EMBL" id="QSQ28025.1"/>
    </source>
</evidence>
<proteinExistence type="predicted"/>
<evidence type="ECO:0000313" key="2">
    <source>
        <dbReference type="Proteomes" id="UP000662747"/>
    </source>
</evidence>
<gene>
    <name evidence="1" type="ORF">JY651_07915</name>
</gene>
<organism evidence="1 2">
    <name type="scientific">Pyxidicoccus parkwayensis</name>
    <dbReference type="NCBI Taxonomy" id="2813578"/>
    <lineage>
        <taxon>Bacteria</taxon>
        <taxon>Pseudomonadati</taxon>
        <taxon>Myxococcota</taxon>
        <taxon>Myxococcia</taxon>
        <taxon>Myxococcales</taxon>
        <taxon>Cystobacterineae</taxon>
        <taxon>Myxococcaceae</taxon>
        <taxon>Pyxidicoccus</taxon>
    </lineage>
</organism>
<reference evidence="1 2" key="1">
    <citation type="submission" date="2021-02" db="EMBL/GenBank/DDBJ databases">
        <title>De Novo genome assembly of isolated myxobacteria.</title>
        <authorList>
            <person name="Stevens D.C."/>
        </authorList>
    </citation>
    <scope>NUCLEOTIDE SEQUENCE [LARGE SCALE GENOMIC DNA]</scope>
    <source>
        <strain evidence="2">SCPEA02</strain>
    </source>
</reference>
<dbReference type="Proteomes" id="UP000662747">
    <property type="component" value="Chromosome"/>
</dbReference>
<sequence>MGHRFVHTFHLARWLSTNARGEHEYSAPEPHACRYQGSIKRLVAADGTDATSEAILFTHAKMELRDTVYPPGADTEDVGAGKQPLRVTPRFDLFGKLDHYEVYL</sequence>
<dbReference type="EMBL" id="CP071090">
    <property type="protein sequence ID" value="QSQ28025.1"/>
    <property type="molecule type" value="Genomic_DNA"/>
</dbReference>
<accession>A0ABX7PC59</accession>